<keyword evidence="2" id="KW-1133">Transmembrane helix</keyword>
<evidence type="ECO:0000256" key="2">
    <source>
        <dbReference type="SAM" id="Phobius"/>
    </source>
</evidence>
<reference evidence="3 4" key="1">
    <citation type="journal article" date="2018" name="Nat. Ecol. Evol.">
        <title>Pezizomycetes genomes reveal the molecular basis of ectomycorrhizal truffle lifestyle.</title>
        <authorList>
            <person name="Murat C."/>
            <person name="Payen T."/>
            <person name="Noel B."/>
            <person name="Kuo A."/>
            <person name="Morin E."/>
            <person name="Chen J."/>
            <person name="Kohler A."/>
            <person name="Krizsan K."/>
            <person name="Balestrini R."/>
            <person name="Da Silva C."/>
            <person name="Montanini B."/>
            <person name="Hainaut M."/>
            <person name="Levati E."/>
            <person name="Barry K.W."/>
            <person name="Belfiori B."/>
            <person name="Cichocki N."/>
            <person name="Clum A."/>
            <person name="Dockter R.B."/>
            <person name="Fauchery L."/>
            <person name="Guy J."/>
            <person name="Iotti M."/>
            <person name="Le Tacon F."/>
            <person name="Lindquist E.A."/>
            <person name="Lipzen A."/>
            <person name="Malagnac F."/>
            <person name="Mello A."/>
            <person name="Molinier V."/>
            <person name="Miyauchi S."/>
            <person name="Poulain J."/>
            <person name="Riccioni C."/>
            <person name="Rubini A."/>
            <person name="Sitrit Y."/>
            <person name="Splivallo R."/>
            <person name="Traeger S."/>
            <person name="Wang M."/>
            <person name="Zifcakova L."/>
            <person name="Wipf D."/>
            <person name="Zambonelli A."/>
            <person name="Paolocci F."/>
            <person name="Nowrousian M."/>
            <person name="Ottonello S."/>
            <person name="Baldrian P."/>
            <person name="Spatafora J.W."/>
            <person name="Henrissat B."/>
            <person name="Nagy L.G."/>
            <person name="Aury J.M."/>
            <person name="Wincker P."/>
            <person name="Grigoriev I.V."/>
            <person name="Bonfante P."/>
            <person name="Martin F.M."/>
        </authorList>
    </citation>
    <scope>NUCLEOTIDE SEQUENCE [LARGE SCALE GENOMIC DNA]</scope>
    <source>
        <strain evidence="3 4">CCBAS932</strain>
    </source>
</reference>
<gene>
    <name evidence="3" type="ORF">P167DRAFT_366845</name>
</gene>
<feature type="region of interest" description="Disordered" evidence="1">
    <location>
        <begin position="1"/>
        <end position="27"/>
    </location>
</feature>
<sequence>MHKQEKGQSSSSKLRVLPRRGTERSRIRTPFTSALTITPRTSLPHLPPLSPVFPELEPKSKPQLKSDACHLHECKADGTARKKVEADSLNIALLVLIAVCAVLLQLFLWFCIGVHWVWCRAWEVPEGMRWVRKRVVGWVRWWESDEGREASLFFVFFCIFLILLYSLYALFTR</sequence>
<protein>
    <recommendedName>
        <fullName evidence="5">Transmembrane protein</fullName>
    </recommendedName>
</protein>
<accession>A0A3N4KFB8</accession>
<dbReference type="AlphaFoldDB" id="A0A3N4KFB8"/>
<dbReference type="InParanoid" id="A0A3N4KFB8"/>
<feature type="transmembrane region" description="Helical" evidence="2">
    <location>
        <begin position="91"/>
        <end position="118"/>
    </location>
</feature>
<keyword evidence="2" id="KW-0812">Transmembrane</keyword>
<keyword evidence="4" id="KW-1185">Reference proteome</keyword>
<name>A0A3N4KFB8_9PEZI</name>
<evidence type="ECO:0008006" key="5">
    <source>
        <dbReference type="Google" id="ProtNLM"/>
    </source>
</evidence>
<feature type="transmembrane region" description="Helical" evidence="2">
    <location>
        <begin position="150"/>
        <end position="171"/>
    </location>
</feature>
<evidence type="ECO:0000313" key="3">
    <source>
        <dbReference type="EMBL" id="RPB08049.1"/>
    </source>
</evidence>
<keyword evidence="2" id="KW-0472">Membrane</keyword>
<evidence type="ECO:0000256" key="1">
    <source>
        <dbReference type="SAM" id="MobiDB-lite"/>
    </source>
</evidence>
<dbReference type="EMBL" id="ML119169">
    <property type="protein sequence ID" value="RPB08049.1"/>
    <property type="molecule type" value="Genomic_DNA"/>
</dbReference>
<evidence type="ECO:0000313" key="4">
    <source>
        <dbReference type="Proteomes" id="UP000277580"/>
    </source>
</evidence>
<organism evidence="3 4">
    <name type="scientific">Morchella conica CCBAS932</name>
    <dbReference type="NCBI Taxonomy" id="1392247"/>
    <lineage>
        <taxon>Eukaryota</taxon>
        <taxon>Fungi</taxon>
        <taxon>Dikarya</taxon>
        <taxon>Ascomycota</taxon>
        <taxon>Pezizomycotina</taxon>
        <taxon>Pezizomycetes</taxon>
        <taxon>Pezizales</taxon>
        <taxon>Morchellaceae</taxon>
        <taxon>Morchella</taxon>
    </lineage>
</organism>
<dbReference type="Proteomes" id="UP000277580">
    <property type="component" value="Unassembled WGS sequence"/>
</dbReference>
<proteinExistence type="predicted"/>